<dbReference type="InterPro" id="IPR002669">
    <property type="entry name" value="UreD"/>
</dbReference>
<dbReference type="HAMAP" id="MF_01384">
    <property type="entry name" value="UreD"/>
    <property type="match status" value="1"/>
</dbReference>
<dbReference type="AlphaFoldDB" id="A0A1Y5SS93"/>
<feature type="compositionally biased region" description="Polar residues" evidence="4">
    <location>
        <begin position="11"/>
        <end position="20"/>
    </location>
</feature>
<dbReference type="Proteomes" id="UP000193623">
    <property type="component" value="Unassembled WGS sequence"/>
</dbReference>
<proteinExistence type="inferred from homology"/>
<comment type="similarity">
    <text evidence="1 3">Belongs to the UreD family.</text>
</comment>
<comment type="subunit">
    <text evidence="3">UreD, UreF and UreG form a complex that acts as a GTP-hydrolysis-dependent molecular chaperone, activating the urease apoprotein by helping to assemble the nickel containing metallocenter of UreC. The UreE protein probably delivers the nickel.</text>
</comment>
<dbReference type="RefSeq" id="WP_085864887.1">
    <property type="nucleotide sequence ID" value="NZ_FWFT01000003.1"/>
</dbReference>
<evidence type="ECO:0000256" key="4">
    <source>
        <dbReference type="SAM" id="MobiDB-lite"/>
    </source>
</evidence>
<protein>
    <recommendedName>
        <fullName evidence="3">Urease accessory protein UreD</fullName>
    </recommendedName>
</protein>
<evidence type="ECO:0000256" key="2">
    <source>
        <dbReference type="ARBA" id="ARBA00023186"/>
    </source>
</evidence>
<keyword evidence="3" id="KW-0996">Nickel insertion</keyword>
<dbReference type="PANTHER" id="PTHR33643">
    <property type="entry name" value="UREASE ACCESSORY PROTEIN D"/>
    <property type="match status" value="1"/>
</dbReference>
<organism evidence="5 6">
    <name type="scientific">Pseudooctadecabacter jejudonensis</name>
    <dbReference type="NCBI Taxonomy" id="1391910"/>
    <lineage>
        <taxon>Bacteria</taxon>
        <taxon>Pseudomonadati</taxon>
        <taxon>Pseudomonadota</taxon>
        <taxon>Alphaproteobacteria</taxon>
        <taxon>Rhodobacterales</taxon>
        <taxon>Paracoccaceae</taxon>
        <taxon>Pseudooctadecabacter</taxon>
    </lineage>
</organism>
<dbReference type="GO" id="GO:0005737">
    <property type="term" value="C:cytoplasm"/>
    <property type="evidence" value="ECO:0007669"/>
    <property type="project" value="UniProtKB-SubCell"/>
</dbReference>
<keyword evidence="3" id="KW-0963">Cytoplasm</keyword>
<evidence type="ECO:0000313" key="5">
    <source>
        <dbReference type="EMBL" id="SLN43991.1"/>
    </source>
</evidence>
<reference evidence="5 6" key="1">
    <citation type="submission" date="2017-03" db="EMBL/GenBank/DDBJ databases">
        <authorList>
            <person name="Afonso C.L."/>
            <person name="Miller P.J."/>
            <person name="Scott M.A."/>
            <person name="Spackman E."/>
            <person name="Goraichik I."/>
            <person name="Dimitrov K.M."/>
            <person name="Suarez D.L."/>
            <person name="Swayne D.E."/>
        </authorList>
    </citation>
    <scope>NUCLEOTIDE SEQUENCE [LARGE SCALE GENOMIC DNA]</scope>
    <source>
        <strain evidence="5 6">CECT 8397</strain>
    </source>
</reference>
<sequence>MSAETMVAQEMSLSHLSSSADAPHVVQPRARGRLRVSSKLRDGRSVIDELHQAGSFKVVFPNTSRQTLEAVTVNTAGGITGGDRFNATFEAGADTQVTVTTQAAERAYRAVGPVAGSLCTDIAVQAGAEFAWLPQETILFDGARLKRRMQIDLVADAGLLFVEPLVFGRTARGEALTDVMFDDAVSIRRAGVPLFEDAVRLTGDLTAQMARRAGGAGALATLVYVGKDAEHHLGRLREMLTLTAGASLLAPDILHLRLLAPDSFILRQTLVPVLEHLRAGPLPRVWRI</sequence>
<name>A0A1Y5SS93_9RHOB</name>
<dbReference type="Pfam" id="PF01774">
    <property type="entry name" value="UreD"/>
    <property type="match status" value="1"/>
</dbReference>
<keyword evidence="2 3" id="KW-0143">Chaperone</keyword>
<dbReference type="GO" id="GO:0016151">
    <property type="term" value="F:nickel cation binding"/>
    <property type="evidence" value="ECO:0007669"/>
    <property type="project" value="UniProtKB-UniRule"/>
</dbReference>
<comment type="function">
    <text evidence="3">Required for maturation of urease via the functional incorporation of the urease nickel metallocenter.</text>
</comment>
<evidence type="ECO:0000313" key="6">
    <source>
        <dbReference type="Proteomes" id="UP000193623"/>
    </source>
</evidence>
<dbReference type="PANTHER" id="PTHR33643:SF1">
    <property type="entry name" value="UREASE ACCESSORY PROTEIN D"/>
    <property type="match status" value="1"/>
</dbReference>
<feature type="region of interest" description="Disordered" evidence="4">
    <location>
        <begin position="1"/>
        <end position="30"/>
    </location>
</feature>
<gene>
    <name evidence="3 5" type="primary">ureD</name>
    <name evidence="5" type="ORF">PSJ8397_02269</name>
</gene>
<comment type="subcellular location">
    <subcellularLocation>
        <location evidence="3">Cytoplasm</location>
    </subcellularLocation>
</comment>
<evidence type="ECO:0000256" key="3">
    <source>
        <dbReference type="HAMAP-Rule" id="MF_01384"/>
    </source>
</evidence>
<dbReference type="EMBL" id="FWFT01000003">
    <property type="protein sequence ID" value="SLN43991.1"/>
    <property type="molecule type" value="Genomic_DNA"/>
</dbReference>
<evidence type="ECO:0000256" key="1">
    <source>
        <dbReference type="ARBA" id="ARBA00007177"/>
    </source>
</evidence>
<keyword evidence="6" id="KW-1185">Reference proteome</keyword>
<accession>A0A1Y5SS93</accession>